<dbReference type="AlphaFoldDB" id="A0A0N0DUH7"/>
<evidence type="ECO:0000313" key="4">
    <source>
        <dbReference type="Proteomes" id="UP000037923"/>
    </source>
</evidence>
<proteinExistence type="predicted"/>
<dbReference type="GeneID" id="26906316"/>
<dbReference type="Proteomes" id="UP000037923">
    <property type="component" value="Unassembled WGS sequence"/>
</dbReference>
<protein>
    <submittedName>
        <fullName evidence="2">Unspecified product</fullName>
    </submittedName>
</protein>
<dbReference type="RefSeq" id="XP_015657401.1">
    <property type="nucleotide sequence ID" value="XM_015804267.1"/>
</dbReference>
<dbReference type="PANTHER" id="PTHR40744">
    <property type="entry name" value="SODIUM STIBOGLUCONATE RESISTANCE PROTEIN-RELATED"/>
    <property type="match status" value="1"/>
</dbReference>
<sequence length="570" mass="63074">MGAKQTKIENVGDNHPARFYDGCAKVQEGCYTVAEIYFNQAIRNHPGHAFWTDVMEVTVPKGDRGSDAEDPFDHGGERRDVDGAFVAAPRNSTSSPPLGSVRRLLSLPSCRERAVSADSPRQAAQTIPSLADDEDADSVAPEAAARVPALIFPVDRRLVDLQDYVRMLSDIARMYRRKADASGGDSCDMALKLSMMYNSYTAVRLQAMLHLLQTHFAEHNATGDVQGEDMFGLYGKSCAQSPSSFSRLRANVNRRRGVLNGSVSNDTSSQDGQDDALCVFWESVQFLWISNVLSYVTRVLRLIHCSHSKVRPSAFKDMFDLSLTCLEAVRAQLARVAEANSHIYLGNLMGGFIAFLGNSISECCALDEDPATWAHRSTLADQSSRTPRKAKTTFLRLGTSRSFSDDQLNFFREAKQWDALSLPLLDVQLFASVKLMMQRDSYSKRSIKLMTPMERSFGWYMGVDVSGGFERRAGTPGCSAYLLKMCGVPDDATMRDWRLFAAVGLEEMSVGILRVAMMTCFILHARGKTGQSQELCNATVQFALNMYGCRTPISDLVEAQFQQVMSEASV</sequence>
<evidence type="ECO:0000313" key="3">
    <source>
        <dbReference type="EMBL" id="KPA78966.1"/>
    </source>
</evidence>
<dbReference type="VEuPathDB" id="TriTrypDB:LpyrH10_12_2040"/>
<dbReference type="GeneID" id="26906320"/>
<dbReference type="OrthoDB" id="261177at2759"/>
<dbReference type="VEuPathDB" id="TriTrypDB:LpyrH10_12_2080"/>
<reference evidence="2 4" key="1">
    <citation type="submission" date="2015-07" db="EMBL/GenBank/DDBJ databases">
        <title>High-quality genome of monoxenous trypanosomatid Leptomonas pyrrhocoris.</title>
        <authorList>
            <person name="Flegontov P."/>
            <person name="Butenko A."/>
            <person name="Firsov S."/>
            <person name="Vlcek C."/>
            <person name="Logacheva M.D."/>
            <person name="Field M."/>
            <person name="Filatov D."/>
            <person name="Flegontova O."/>
            <person name="Gerasimov E."/>
            <person name="Jackson A.P."/>
            <person name="Kelly S."/>
            <person name="Opperdoes F."/>
            <person name="O'Reilly A."/>
            <person name="Votypka J."/>
            <person name="Yurchenko V."/>
            <person name="Lukes J."/>
        </authorList>
    </citation>
    <scope>NUCLEOTIDE SEQUENCE [LARGE SCALE GENOMIC DNA]</scope>
    <source>
        <strain evidence="2">H10</strain>
    </source>
</reference>
<dbReference type="EMBL" id="LGTL01000012">
    <property type="protein sequence ID" value="KPA78962.1"/>
    <property type="molecule type" value="Genomic_DNA"/>
</dbReference>
<organism evidence="2 4">
    <name type="scientific">Leptomonas pyrrhocoris</name>
    <name type="common">Firebug parasite</name>
    <dbReference type="NCBI Taxonomy" id="157538"/>
    <lineage>
        <taxon>Eukaryota</taxon>
        <taxon>Discoba</taxon>
        <taxon>Euglenozoa</taxon>
        <taxon>Kinetoplastea</taxon>
        <taxon>Metakinetoplastina</taxon>
        <taxon>Trypanosomatida</taxon>
        <taxon>Trypanosomatidae</taxon>
        <taxon>Leishmaniinae</taxon>
        <taxon>Leptomonas</taxon>
    </lineage>
</organism>
<evidence type="ECO:0000313" key="2">
    <source>
        <dbReference type="EMBL" id="KPA78962.1"/>
    </source>
</evidence>
<gene>
    <name evidence="2" type="ORF">ABB37_06026</name>
    <name evidence="3" type="ORF">ABB37_06030</name>
</gene>
<comment type="caution">
    <text evidence="2">The sequence shown here is derived from an EMBL/GenBank/DDBJ whole genome shotgun (WGS) entry which is preliminary data.</text>
</comment>
<feature type="region of interest" description="Disordered" evidence="1">
    <location>
        <begin position="115"/>
        <end position="135"/>
    </location>
</feature>
<dbReference type="PANTHER" id="PTHR40744:SF1">
    <property type="entry name" value="SODIUM STIBOGLUCONATE RESISTANCE PROTEIN"/>
    <property type="match status" value="1"/>
</dbReference>
<name>A0A0N0DUH7_LEPPY</name>
<dbReference type="EMBL" id="LGTL01000012">
    <property type="protein sequence ID" value="KPA78966.1"/>
    <property type="molecule type" value="Genomic_DNA"/>
</dbReference>
<evidence type="ECO:0000256" key="1">
    <source>
        <dbReference type="SAM" id="MobiDB-lite"/>
    </source>
</evidence>
<accession>A0A0N0DUH7</accession>
<keyword evidence="4" id="KW-1185">Reference proteome</keyword>
<dbReference type="RefSeq" id="XP_015657405.1">
    <property type="nucleotide sequence ID" value="XM_015804271.1"/>
</dbReference>